<reference evidence="1" key="1">
    <citation type="submission" date="2020-08" db="EMBL/GenBank/DDBJ databases">
        <title>Multicomponent nature underlies the extraordinary mechanical properties of spider dragline silk.</title>
        <authorList>
            <person name="Kono N."/>
            <person name="Nakamura H."/>
            <person name="Mori M."/>
            <person name="Yoshida Y."/>
            <person name="Ohtoshi R."/>
            <person name="Malay A.D."/>
            <person name="Moran D.A.P."/>
            <person name="Tomita M."/>
            <person name="Numata K."/>
            <person name="Arakawa K."/>
        </authorList>
    </citation>
    <scope>NUCLEOTIDE SEQUENCE</scope>
</reference>
<gene>
    <name evidence="1" type="ORF">TNCV_3097211</name>
</gene>
<organism evidence="1 2">
    <name type="scientific">Trichonephila clavipes</name>
    <name type="common">Golden silk orbweaver</name>
    <name type="synonym">Nephila clavipes</name>
    <dbReference type="NCBI Taxonomy" id="2585209"/>
    <lineage>
        <taxon>Eukaryota</taxon>
        <taxon>Metazoa</taxon>
        <taxon>Ecdysozoa</taxon>
        <taxon>Arthropoda</taxon>
        <taxon>Chelicerata</taxon>
        <taxon>Arachnida</taxon>
        <taxon>Araneae</taxon>
        <taxon>Araneomorphae</taxon>
        <taxon>Entelegynae</taxon>
        <taxon>Araneoidea</taxon>
        <taxon>Nephilidae</taxon>
        <taxon>Trichonephila</taxon>
    </lineage>
</organism>
<keyword evidence="2" id="KW-1185">Reference proteome</keyword>
<evidence type="ECO:0000313" key="2">
    <source>
        <dbReference type="Proteomes" id="UP000887159"/>
    </source>
</evidence>
<name>A0A8X6SE16_TRICX</name>
<sequence length="72" mass="8095">MILSLGRVQLKMSRQPTPKIIPQRYLQSSKQIIPVLEADVPPLKLDEGYVMKTTPELTPTPQTFTSHQHGAL</sequence>
<evidence type="ECO:0000313" key="1">
    <source>
        <dbReference type="EMBL" id="GFY12167.1"/>
    </source>
</evidence>
<dbReference type="AlphaFoldDB" id="A0A8X6SE16"/>
<protein>
    <submittedName>
        <fullName evidence="1">Uncharacterized protein</fullName>
    </submittedName>
</protein>
<dbReference type="EMBL" id="BMAU01021310">
    <property type="protein sequence ID" value="GFY12167.1"/>
    <property type="molecule type" value="Genomic_DNA"/>
</dbReference>
<accession>A0A8X6SE16</accession>
<dbReference type="Proteomes" id="UP000887159">
    <property type="component" value="Unassembled WGS sequence"/>
</dbReference>
<comment type="caution">
    <text evidence="1">The sequence shown here is derived from an EMBL/GenBank/DDBJ whole genome shotgun (WGS) entry which is preliminary data.</text>
</comment>
<proteinExistence type="predicted"/>